<evidence type="ECO:0000313" key="3">
    <source>
        <dbReference type="Proteomes" id="UP001362999"/>
    </source>
</evidence>
<feature type="compositionally biased region" description="Basic and acidic residues" evidence="1">
    <location>
        <begin position="90"/>
        <end position="101"/>
    </location>
</feature>
<evidence type="ECO:0000256" key="1">
    <source>
        <dbReference type="SAM" id="MobiDB-lite"/>
    </source>
</evidence>
<dbReference type="AlphaFoldDB" id="A0AAV9ZGH4"/>
<keyword evidence="3" id="KW-1185">Reference proteome</keyword>
<reference evidence="2 3" key="1">
    <citation type="journal article" date="2024" name="J Genomics">
        <title>Draft genome sequencing and assembly of Favolaschia claudopus CIRM-BRFM 2984 isolated from oak limbs.</title>
        <authorList>
            <person name="Navarro D."/>
            <person name="Drula E."/>
            <person name="Chaduli D."/>
            <person name="Cazenave R."/>
            <person name="Ahrendt S."/>
            <person name="Wang J."/>
            <person name="Lipzen A."/>
            <person name="Daum C."/>
            <person name="Barry K."/>
            <person name="Grigoriev I.V."/>
            <person name="Favel A."/>
            <person name="Rosso M.N."/>
            <person name="Martin F."/>
        </authorList>
    </citation>
    <scope>NUCLEOTIDE SEQUENCE [LARGE SCALE GENOMIC DNA]</scope>
    <source>
        <strain evidence="2 3">CIRM-BRFM 2984</strain>
    </source>
</reference>
<accession>A0AAV9ZGH4</accession>
<dbReference type="Proteomes" id="UP001362999">
    <property type="component" value="Unassembled WGS sequence"/>
</dbReference>
<gene>
    <name evidence="2" type="ORF">R3P38DRAFT_2808491</name>
</gene>
<comment type="caution">
    <text evidence="2">The sequence shown here is derived from an EMBL/GenBank/DDBJ whole genome shotgun (WGS) entry which is preliminary data.</text>
</comment>
<organism evidence="2 3">
    <name type="scientific">Favolaschia claudopus</name>
    <dbReference type="NCBI Taxonomy" id="2862362"/>
    <lineage>
        <taxon>Eukaryota</taxon>
        <taxon>Fungi</taxon>
        <taxon>Dikarya</taxon>
        <taxon>Basidiomycota</taxon>
        <taxon>Agaricomycotina</taxon>
        <taxon>Agaricomycetes</taxon>
        <taxon>Agaricomycetidae</taxon>
        <taxon>Agaricales</taxon>
        <taxon>Marasmiineae</taxon>
        <taxon>Mycenaceae</taxon>
        <taxon>Favolaschia</taxon>
    </lineage>
</organism>
<sequence length="218" mass="24035">MFNSRIGIRRSLRVGAAKDAHDGRVGRIAGARVLPFCDAVHLEWLRLTLVFAVIGGTSLCRPHVTDESANSVSSLNKHFAARKLAKRPKYAPENRPPEKPVPRSILGIDSNACPRRFAPVHIPSVWEKIGEERPNVTGRRGFKVLKPAIETERTISRLSRTRNGNYKCIKTIQYCLGGLPLAQATVGSSDSSLCQLGFVYLNARVVPEYEAHTNLIVG</sequence>
<proteinExistence type="predicted"/>
<dbReference type="EMBL" id="JAWWNJ010000153">
    <property type="protein sequence ID" value="KAK6981176.1"/>
    <property type="molecule type" value="Genomic_DNA"/>
</dbReference>
<evidence type="ECO:0000313" key="2">
    <source>
        <dbReference type="EMBL" id="KAK6981176.1"/>
    </source>
</evidence>
<feature type="region of interest" description="Disordered" evidence="1">
    <location>
        <begin position="85"/>
        <end position="104"/>
    </location>
</feature>
<protein>
    <submittedName>
        <fullName evidence="2">Uncharacterized protein</fullName>
    </submittedName>
</protein>
<name>A0AAV9ZGH4_9AGAR</name>